<feature type="region of interest" description="Disordered" evidence="2">
    <location>
        <begin position="133"/>
        <end position="152"/>
    </location>
</feature>
<accession>A0A818TIF2</accession>
<proteinExistence type="predicted"/>
<dbReference type="EMBL" id="CAJOAY010000520">
    <property type="protein sequence ID" value="CAF3683515.1"/>
    <property type="molecule type" value="Genomic_DNA"/>
</dbReference>
<gene>
    <name evidence="3" type="ORF">OKA104_LOCUS11296</name>
</gene>
<evidence type="ECO:0000313" key="4">
    <source>
        <dbReference type="Proteomes" id="UP000663881"/>
    </source>
</evidence>
<feature type="coiled-coil region" evidence="1">
    <location>
        <begin position="38"/>
        <end position="87"/>
    </location>
</feature>
<organism evidence="3 4">
    <name type="scientific">Adineta steineri</name>
    <dbReference type="NCBI Taxonomy" id="433720"/>
    <lineage>
        <taxon>Eukaryota</taxon>
        <taxon>Metazoa</taxon>
        <taxon>Spiralia</taxon>
        <taxon>Gnathifera</taxon>
        <taxon>Rotifera</taxon>
        <taxon>Eurotatoria</taxon>
        <taxon>Bdelloidea</taxon>
        <taxon>Adinetida</taxon>
        <taxon>Adinetidae</taxon>
        <taxon>Adineta</taxon>
    </lineage>
</organism>
<name>A0A818TIF2_9BILA</name>
<keyword evidence="1" id="KW-0175">Coiled coil</keyword>
<sequence>MSYIREFQIRWKRDLFLKNKLNNLTARYLIRKSIIIVQRRLCRQLNNLKNELQIVQHERQILKTSLMEHLQQRLQTLHNKIDNSNCQIKNRTKQEKQYWQQLTQTIEKRINLHRLIKTSSTNVDNKTFVIHADKNNENKPPSKIHKKNKYIS</sequence>
<protein>
    <submittedName>
        <fullName evidence="3">Uncharacterized protein</fullName>
    </submittedName>
</protein>
<evidence type="ECO:0000256" key="2">
    <source>
        <dbReference type="SAM" id="MobiDB-lite"/>
    </source>
</evidence>
<dbReference type="Proteomes" id="UP000663881">
    <property type="component" value="Unassembled WGS sequence"/>
</dbReference>
<dbReference type="AlphaFoldDB" id="A0A818TIF2"/>
<feature type="compositionally biased region" description="Basic residues" evidence="2">
    <location>
        <begin position="142"/>
        <end position="152"/>
    </location>
</feature>
<comment type="caution">
    <text evidence="3">The sequence shown here is derived from an EMBL/GenBank/DDBJ whole genome shotgun (WGS) entry which is preliminary data.</text>
</comment>
<evidence type="ECO:0000313" key="3">
    <source>
        <dbReference type="EMBL" id="CAF3683515.1"/>
    </source>
</evidence>
<evidence type="ECO:0000256" key="1">
    <source>
        <dbReference type="SAM" id="Coils"/>
    </source>
</evidence>
<reference evidence="3" key="1">
    <citation type="submission" date="2021-02" db="EMBL/GenBank/DDBJ databases">
        <authorList>
            <person name="Nowell W R."/>
        </authorList>
    </citation>
    <scope>NUCLEOTIDE SEQUENCE</scope>
</reference>